<evidence type="ECO:0000313" key="1">
    <source>
        <dbReference type="EMBL" id="KUL32188.1"/>
    </source>
</evidence>
<sequence>MLGLLTQAREILGKESPQVGHITRVALHLIDCAVDVSHLSAENEGLETAREALGSARSAVVAATCAVRHTHDRGKATSA</sequence>
<dbReference type="AlphaFoldDB" id="A0A101JS84"/>
<proteinExistence type="predicted"/>
<comment type="caution">
    <text evidence="1">The sequence shown here is derived from an EMBL/GenBank/DDBJ whole genome shotgun (WGS) entry which is preliminary data.</text>
</comment>
<name>A0A101JS84_9ACTN</name>
<organism evidence="1 2">
    <name type="scientific">Streptomyces regalis</name>
    <dbReference type="NCBI Taxonomy" id="68262"/>
    <lineage>
        <taxon>Bacteria</taxon>
        <taxon>Bacillati</taxon>
        <taxon>Actinomycetota</taxon>
        <taxon>Actinomycetes</taxon>
        <taxon>Kitasatosporales</taxon>
        <taxon>Streptomycetaceae</taxon>
        <taxon>Streptomyces</taxon>
    </lineage>
</organism>
<accession>A0A101JS84</accession>
<protein>
    <submittedName>
        <fullName evidence="1">Uncharacterized protein</fullName>
    </submittedName>
</protein>
<reference evidence="2" key="1">
    <citation type="submission" date="2015-10" db="EMBL/GenBank/DDBJ databases">
        <authorList>
            <person name="Ju K.-S."/>
            <person name="Doroghazi J.R."/>
            <person name="Metcalf W.W."/>
        </authorList>
    </citation>
    <scope>NUCLEOTIDE SEQUENCE [LARGE SCALE GENOMIC DNA]</scope>
    <source>
        <strain evidence="2">NRRL 3151</strain>
    </source>
</reference>
<dbReference type="OrthoDB" id="4327111at2"/>
<gene>
    <name evidence="1" type="ORF">ADL12_23660</name>
</gene>
<evidence type="ECO:0000313" key="2">
    <source>
        <dbReference type="Proteomes" id="UP000053923"/>
    </source>
</evidence>
<dbReference type="Proteomes" id="UP000053923">
    <property type="component" value="Unassembled WGS sequence"/>
</dbReference>
<dbReference type="EMBL" id="LLZG01000231">
    <property type="protein sequence ID" value="KUL32188.1"/>
    <property type="molecule type" value="Genomic_DNA"/>
</dbReference>
<keyword evidence="2" id="KW-1185">Reference proteome</keyword>